<dbReference type="InterPro" id="IPR012334">
    <property type="entry name" value="Pectin_lyas_fold"/>
</dbReference>
<dbReference type="EMBL" id="RYYV01000014">
    <property type="protein sequence ID" value="RUL72704.1"/>
    <property type="molecule type" value="Genomic_DNA"/>
</dbReference>
<accession>A0A432M2X5</accession>
<keyword evidence="3" id="KW-1185">Reference proteome</keyword>
<name>A0A432M2X5_9GAMM</name>
<dbReference type="InterPro" id="IPR051801">
    <property type="entry name" value="GH28_Enzymes"/>
</dbReference>
<dbReference type="SUPFAM" id="SSF51126">
    <property type="entry name" value="Pectin lyase-like"/>
    <property type="match status" value="1"/>
</dbReference>
<dbReference type="AlphaFoldDB" id="A0A432M2X5"/>
<dbReference type="Pfam" id="PF13229">
    <property type="entry name" value="Beta_helix"/>
    <property type="match status" value="1"/>
</dbReference>
<evidence type="ECO:0000259" key="1">
    <source>
        <dbReference type="Pfam" id="PF13229"/>
    </source>
</evidence>
<reference evidence="2 3" key="1">
    <citation type="submission" date="2018-12" db="EMBL/GenBank/DDBJ databases">
        <title>Dyella dinghuensis sp. nov. DHOA06 and Dyella choica sp. nov. 4M-K27, isolated from forest soil.</title>
        <authorList>
            <person name="Qiu L.-H."/>
            <person name="Gao Z.-H."/>
        </authorList>
    </citation>
    <scope>NUCLEOTIDE SEQUENCE [LARGE SCALE GENOMIC DNA]</scope>
    <source>
        <strain evidence="2 3">4M-K27</strain>
    </source>
</reference>
<dbReference type="PANTHER" id="PTHR31339">
    <property type="entry name" value="PECTIN LYASE-RELATED"/>
    <property type="match status" value="1"/>
</dbReference>
<comment type="caution">
    <text evidence="2">The sequence shown here is derived from an EMBL/GenBank/DDBJ whole genome shotgun (WGS) entry which is preliminary data.</text>
</comment>
<proteinExistence type="predicted"/>
<organism evidence="2 3">
    <name type="scientific">Dyella choica</name>
    <dbReference type="NCBI Taxonomy" id="1927959"/>
    <lineage>
        <taxon>Bacteria</taxon>
        <taxon>Pseudomonadati</taxon>
        <taxon>Pseudomonadota</taxon>
        <taxon>Gammaproteobacteria</taxon>
        <taxon>Lysobacterales</taxon>
        <taxon>Rhodanobacteraceae</taxon>
        <taxon>Dyella</taxon>
    </lineage>
</organism>
<evidence type="ECO:0000313" key="2">
    <source>
        <dbReference type="EMBL" id="RUL72704.1"/>
    </source>
</evidence>
<dbReference type="Gene3D" id="2.160.20.10">
    <property type="entry name" value="Single-stranded right-handed beta-helix, Pectin lyase-like"/>
    <property type="match status" value="1"/>
</dbReference>
<dbReference type="InterPro" id="IPR011050">
    <property type="entry name" value="Pectin_lyase_fold/virulence"/>
</dbReference>
<dbReference type="PANTHER" id="PTHR31339:SF9">
    <property type="entry name" value="PLASMIN AND FIBRONECTIN-BINDING PROTEIN A"/>
    <property type="match status" value="1"/>
</dbReference>
<dbReference type="Proteomes" id="UP000274358">
    <property type="component" value="Unassembled WGS sequence"/>
</dbReference>
<dbReference type="SMART" id="SM00710">
    <property type="entry name" value="PbH1"/>
    <property type="match status" value="8"/>
</dbReference>
<dbReference type="InterPro" id="IPR039448">
    <property type="entry name" value="Beta_helix"/>
</dbReference>
<feature type="domain" description="Right handed beta helix" evidence="1">
    <location>
        <begin position="237"/>
        <end position="374"/>
    </location>
</feature>
<evidence type="ECO:0000313" key="3">
    <source>
        <dbReference type="Proteomes" id="UP000274358"/>
    </source>
</evidence>
<protein>
    <recommendedName>
        <fullName evidence="1">Right handed beta helix domain-containing protein</fullName>
    </recommendedName>
</protein>
<sequence>MAANASPLPGQQVFCVEVLPTRDHPALAAQSQAHSQAQSPQRMPVMNDKIPPHPIFATRRDFLRCSLLALPPLALPAVFPRTAWGSAGTVINVRDKGAKGDGHHDDTDAFQDAVDALPGGGTVIVPPGNYIIDAMRAVNLRSNMLLQLDPNATLTAIPNNSPRSHVIKVWSANNVRIEGGRIIGERNNHGGMGGEWGYGLNIQASNQVHVSNMHISECWGDGIWIGAIGPNGNPVVSRDVTIDNVVSTNNRRQGLSIGPVDGVVIMNSTFSNSNGTKPESGIDIEPQAQGLARNITIDHCIISGNHGTGMEIHYNVSNVTVKNCSFRDNLGYGLLTADAPSQITIIDNVMTGNGLVGLVIAGQSSHIKAIDNTLQGNSARYARRIAAAIASPNAAAQKRELRIDPETRDVTVSGTKF</sequence>
<gene>
    <name evidence="2" type="ORF">EKH80_16845</name>
</gene>
<dbReference type="InterPro" id="IPR006626">
    <property type="entry name" value="PbH1"/>
</dbReference>